<dbReference type="Proteomes" id="UP001597337">
    <property type="component" value="Unassembled WGS sequence"/>
</dbReference>
<dbReference type="EMBL" id="JBHUHX010000052">
    <property type="protein sequence ID" value="MFD2113534.1"/>
    <property type="molecule type" value="Genomic_DNA"/>
</dbReference>
<gene>
    <name evidence="1" type="ORF">ACFSJC_16925</name>
</gene>
<dbReference type="RefSeq" id="WP_386028380.1">
    <property type="nucleotide sequence ID" value="NZ_JBHUHX010000052.1"/>
</dbReference>
<keyword evidence="2" id="KW-1185">Reference proteome</keyword>
<sequence>MLPQEPRAPSPDQQALTATWLEPHREVLMRLWQCVRTEVDRILGAKQPIKGGKPYPLGQCLEISQGALQLMRAWLKQDQAPSLPRDAALGFEALCRFLTAGGSLRSVWGVLRDRYFQNAFQLGSWYLDVANDSVDPAKPQVEILPFSASGLVAVADFHQFARIAESYWGGRIYPNHLFPSLAPDFPLLSEVDGIGLRLQVGNDYMIALNRREGFRPARAVLARGAVPEAVRHRIGAVFAEGELGFHPTQGQALALNACATYREQGRQASTEHRDAAVRQYLAVNRRLAEVDKAKAPLQ</sequence>
<protein>
    <submittedName>
        <fullName evidence="1">Uncharacterized protein</fullName>
    </submittedName>
</protein>
<comment type="caution">
    <text evidence="1">The sequence shown here is derived from an EMBL/GenBank/DDBJ whole genome shotgun (WGS) entry which is preliminary data.</text>
</comment>
<accession>A0ABW4YDA3</accession>
<proteinExistence type="predicted"/>
<evidence type="ECO:0000313" key="2">
    <source>
        <dbReference type="Proteomes" id="UP001597337"/>
    </source>
</evidence>
<name>A0ABW4YDA3_9GAMM</name>
<reference evidence="2" key="1">
    <citation type="journal article" date="2019" name="Int. J. Syst. Evol. Microbiol.">
        <title>The Global Catalogue of Microorganisms (GCM) 10K type strain sequencing project: providing services to taxonomists for standard genome sequencing and annotation.</title>
        <authorList>
            <consortium name="The Broad Institute Genomics Platform"/>
            <consortium name="The Broad Institute Genome Sequencing Center for Infectious Disease"/>
            <person name="Wu L."/>
            <person name="Ma J."/>
        </authorList>
    </citation>
    <scope>NUCLEOTIDE SEQUENCE [LARGE SCALE GENOMIC DNA]</scope>
    <source>
        <strain evidence="2">KACC 12597</strain>
    </source>
</reference>
<evidence type="ECO:0000313" key="1">
    <source>
        <dbReference type="EMBL" id="MFD2113534.1"/>
    </source>
</evidence>
<organism evidence="1 2">
    <name type="scientific">Thiorhodococcus fuscus</name>
    <dbReference type="NCBI Taxonomy" id="527200"/>
    <lineage>
        <taxon>Bacteria</taxon>
        <taxon>Pseudomonadati</taxon>
        <taxon>Pseudomonadota</taxon>
        <taxon>Gammaproteobacteria</taxon>
        <taxon>Chromatiales</taxon>
        <taxon>Chromatiaceae</taxon>
        <taxon>Thiorhodococcus</taxon>
    </lineage>
</organism>